<accession>A0AAV4IQE1</accession>
<dbReference type="AlphaFoldDB" id="A0AAV4IQE1"/>
<feature type="region of interest" description="Disordered" evidence="1">
    <location>
        <begin position="1"/>
        <end position="20"/>
    </location>
</feature>
<gene>
    <name evidence="2" type="ORF">ElyMa_006665700</name>
</gene>
<feature type="region of interest" description="Disordered" evidence="1">
    <location>
        <begin position="44"/>
        <end position="106"/>
    </location>
</feature>
<organism evidence="2 3">
    <name type="scientific">Elysia marginata</name>
    <dbReference type="NCBI Taxonomy" id="1093978"/>
    <lineage>
        <taxon>Eukaryota</taxon>
        <taxon>Metazoa</taxon>
        <taxon>Spiralia</taxon>
        <taxon>Lophotrochozoa</taxon>
        <taxon>Mollusca</taxon>
        <taxon>Gastropoda</taxon>
        <taxon>Heterobranchia</taxon>
        <taxon>Euthyneura</taxon>
        <taxon>Panpulmonata</taxon>
        <taxon>Sacoglossa</taxon>
        <taxon>Placobranchoidea</taxon>
        <taxon>Plakobranchidae</taxon>
        <taxon>Elysia</taxon>
    </lineage>
</organism>
<proteinExistence type="predicted"/>
<comment type="caution">
    <text evidence="2">The sequence shown here is derived from an EMBL/GenBank/DDBJ whole genome shotgun (WGS) entry which is preliminary data.</text>
</comment>
<keyword evidence="3" id="KW-1185">Reference proteome</keyword>
<evidence type="ECO:0000256" key="1">
    <source>
        <dbReference type="SAM" id="MobiDB-lite"/>
    </source>
</evidence>
<protein>
    <submittedName>
        <fullName evidence="2">Uncharacterized protein</fullName>
    </submittedName>
</protein>
<evidence type="ECO:0000313" key="3">
    <source>
        <dbReference type="Proteomes" id="UP000762676"/>
    </source>
</evidence>
<dbReference type="Proteomes" id="UP000762676">
    <property type="component" value="Unassembled WGS sequence"/>
</dbReference>
<dbReference type="EMBL" id="BMAT01013362">
    <property type="protein sequence ID" value="GFS11201.1"/>
    <property type="molecule type" value="Genomic_DNA"/>
</dbReference>
<name>A0AAV4IQE1_9GAST</name>
<evidence type="ECO:0000313" key="2">
    <source>
        <dbReference type="EMBL" id="GFS11201.1"/>
    </source>
</evidence>
<sequence length="106" mass="11701">MKRSCDEPSTSSGKRARPISFTVQQVMDALANSDADEADFHQEYYDNCSSDNDFDSDRASDDEDGGRSRGRPSVMGGGRVPQPIDRGDNVVVDNDDGWTRNFVPHT</sequence>
<reference evidence="2 3" key="1">
    <citation type="journal article" date="2021" name="Elife">
        <title>Chloroplast acquisition without the gene transfer in kleptoplastic sea slugs, Plakobranchus ocellatus.</title>
        <authorList>
            <person name="Maeda T."/>
            <person name="Takahashi S."/>
            <person name="Yoshida T."/>
            <person name="Shimamura S."/>
            <person name="Takaki Y."/>
            <person name="Nagai Y."/>
            <person name="Toyoda A."/>
            <person name="Suzuki Y."/>
            <person name="Arimoto A."/>
            <person name="Ishii H."/>
            <person name="Satoh N."/>
            <person name="Nishiyama T."/>
            <person name="Hasebe M."/>
            <person name="Maruyama T."/>
            <person name="Minagawa J."/>
            <person name="Obokata J."/>
            <person name="Shigenobu S."/>
        </authorList>
    </citation>
    <scope>NUCLEOTIDE SEQUENCE [LARGE SCALE GENOMIC DNA]</scope>
</reference>